<keyword evidence="3" id="KW-1185">Reference proteome</keyword>
<dbReference type="GO" id="GO:0010507">
    <property type="term" value="P:negative regulation of autophagy"/>
    <property type="evidence" value="ECO:0007669"/>
    <property type="project" value="TreeGrafter"/>
</dbReference>
<organism evidence="2 3">
    <name type="scientific">Hymenochirus boettgeri</name>
    <name type="common">Congo dwarf clawed frog</name>
    <dbReference type="NCBI Taxonomy" id="247094"/>
    <lineage>
        <taxon>Eukaryota</taxon>
        <taxon>Metazoa</taxon>
        <taxon>Chordata</taxon>
        <taxon>Craniata</taxon>
        <taxon>Vertebrata</taxon>
        <taxon>Euteleostomi</taxon>
        <taxon>Amphibia</taxon>
        <taxon>Batrachia</taxon>
        <taxon>Anura</taxon>
        <taxon>Pipoidea</taxon>
        <taxon>Pipidae</taxon>
        <taxon>Pipinae</taxon>
        <taxon>Hymenochirus</taxon>
    </lineage>
</organism>
<evidence type="ECO:0000313" key="2">
    <source>
        <dbReference type="EMBL" id="KAG8432354.1"/>
    </source>
</evidence>
<dbReference type="Proteomes" id="UP000812440">
    <property type="component" value="Chromosome 9"/>
</dbReference>
<gene>
    <name evidence="2" type="ORF">GDO86_016845</name>
</gene>
<dbReference type="PANTHER" id="PTHR13177">
    <property type="entry name" value="DEATH-ASSOCIATED PROTEIN 1"/>
    <property type="match status" value="1"/>
</dbReference>
<dbReference type="EMBL" id="JAACNH010000009">
    <property type="protein sequence ID" value="KAG8432354.1"/>
    <property type="molecule type" value="Genomic_DNA"/>
</dbReference>
<name>A0A8T2IMR7_9PIPI</name>
<proteinExistence type="predicted"/>
<reference evidence="2" key="1">
    <citation type="thesis" date="2020" institute="ProQuest LLC" country="789 East Eisenhower Parkway, Ann Arbor, MI, USA">
        <title>Comparative Genomics and Chromosome Evolution.</title>
        <authorList>
            <person name="Mudd A.B."/>
        </authorList>
    </citation>
    <scope>NUCLEOTIDE SEQUENCE</scope>
    <source>
        <strain evidence="2">Female2</strain>
        <tissue evidence="2">Blood</tissue>
    </source>
</reference>
<evidence type="ECO:0000256" key="1">
    <source>
        <dbReference type="SAM" id="MobiDB-lite"/>
    </source>
</evidence>
<protein>
    <recommendedName>
        <fullName evidence="4">Death-associated protein-like 1</fullName>
    </recommendedName>
</protein>
<dbReference type="GO" id="GO:0070513">
    <property type="term" value="F:death domain binding"/>
    <property type="evidence" value="ECO:0007669"/>
    <property type="project" value="TreeGrafter"/>
</dbReference>
<dbReference type="Pfam" id="PF15228">
    <property type="entry name" value="DAP"/>
    <property type="match status" value="1"/>
</dbReference>
<dbReference type="PANTHER" id="PTHR13177:SF2">
    <property type="entry name" value="DEATH-ASSOCIATED PROTEIN-LIKE 1"/>
    <property type="match status" value="1"/>
</dbReference>
<feature type="region of interest" description="Disordered" evidence="1">
    <location>
        <begin position="1"/>
        <end position="52"/>
    </location>
</feature>
<accession>A0A8T2IMR7</accession>
<evidence type="ECO:0008006" key="4">
    <source>
        <dbReference type="Google" id="ProtNLM"/>
    </source>
</evidence>
<comment type="caution">
    <text evidence="2">The sequence shown here is derived from an EMBL/GenBank/DDBJ whole genome shotgun (WGS) entry which is preliminary data.</text>
</comment>
<dbReference type="InterPro" id="IPR024130">
    <property type="entry name" value="DAP1/DAPL1"/>
</dbReference>
<dbReference type="OrthoDB" id="9934354at2759"/>
<sequence length="113" mass="12497">MAKEVKIQVSPQALKGGHPPAVKAGGMRVSKKQGSEENGAPEKQSKKQITEKQSFTLNITKMQAMNILAGELEKLSQEFPGEAAQIAHQKPRPTLEKIIPPKKLYIIQQPRRC</sequence>
<evidence type="ECO:0000313" key="3">
    <source>
        <dbReference type="Proteomes" id="UP000812440"/>
    </source>
</evidence>
<dbReference type="AlphaFoldDB" id="A0A8T2IMR7"/>
<dbReference type="GO" id="GO:0097190">
    <property type="term" value="P:apoptotic signaling pathway"/>
    <property type="evidence" value="ECO:0007669"/>
    <property type="project" value="TreeGrafter"/>
</dbReference>
<dbReference type="GO" id="GO:0034198">
    <property type="term" value="P:cellular response to amino acid starvation"/>
    <property type="evidence" value="ECO:0007669"/>
    <property type="project" value="TreeGrafter"/>
</dbReference>